<dbReference type="PANTHER" id="PTHR46193:SF18">
    <property type="entry name" value="HEXITOL PHOSPHATASE B"/>
    <property type="match status" value="1"/>
</dbReference>
<dbReference type="Pfam" id="PF00702">
    <property type="entry name" value="Hydrolase"/>
    <property type="match status" value="1"/>
</dbReference>
<keyword evidence="4" id="KW-0119">Carbohydrate metabolism</keyword>
<dbReference type="SUPFAM" id="SSF56784">
    <property type="entry name" value="HAD-like"/>
    <property type="match status" value="1"/>
</dbReference>
<evidence type="ECO:0000256" key="3">
    <source>
        <dbReference type="ARBA" id="ARBA00022842"/>
    </source>
</evidence>
<dbReference type="Gene3D" id="1.10.150.240">
    <property type="entry name" value="Putative phosphatase, domain 2"/>
    <property type="match status" value="1"/>
</dbReference>
<evidence type="ECO:0000256" key="2">
    <source>
        <dbReference type="ARBA" id="ARBA00022723"/>
    </source>
</evidence>
<evidence type="ECO:0000313" key="5">
    <source>
        <dbReference type="EMBL" id="TVY94328.1"/>
    </source>
</evidence>
<dbReference type="GO" id="GO:0016791">
    <property type="term" value="F:phosphatase activity"/>
    <property type="evidence" value="ECO:0007669"/>
    <property type="project" value="UniProtKB-ARBA"/>
</dbReference>
<gene>
    <name evidence="5" type="primary">yieH</name>
    <name evidence="5" type="ORF">LAWI1_G000849</name>
</gene>
<dbReference type="EMBL" id="QGML01000018">
    <property type="protein sequence ID" value="TVY94328.1"/>
    <property type="molecule type" value="Genomic_DNA"/>
</dbReference>
<evidence type="ECO:0000256" key="1">
    <source>
        <dbReference type="ARBA" id="ARBA00001946"/>
    </source>
</evidence>
<name>A0A559MMZ0_9HELO</name>
<dbReference type="PANTHER" id="PTHR46193">
    <property type="entry name" value="6-PHOSPHOGLUCONATE PHOSPHATASE"/>
    <property type="match status" value="1"/>
</dbReference>
<dbReference type="InterPro" id="IPR051600">
    <property type="entry name" value="Beta-PGM-like"/>
</dbReference>
<dbReference type="NCBIfam" id="TIGR01509">
    <property type="entry name" value="HAD-SF-IA-v3"/>
    <property type="match status" value="1"/>
</dbReference>
<dbReference type="InterPro" id="IPR023198">
    <property type="entry name" value="PGP-like_dom2"/>
</dbReference>
<dbReference type="InterPro" id="IPR023214">
    <property type="entry name" value="HAD_sf"/>
</dbReference>
<dbReference type="Proteomes" id="UP000315522">
    <property type="component" value="Unassembled WGS sequence"/>
</dbReference>
<organism evidence="5 6">
    <name type="scientific">Lachnellula willkommii</name>
    <dbReference type="NCBI Taxonomy" id="215461"/>
    <lineage>
        <taxon>Eukaryota</taxon>
        <taxon>Fungi</taxon>
        <taxon>Dikarya</taxon>
        <taxon>Ascomycota</taxon>
        <taxon>Pezizomycotina</taxon>
        <taxon>Leotiomycetes</taxon>
        <taxon>Helotiales</taxon>
        <taxon>Lachnaceae</taxon>
        <taxon>Lachnellula</taxon>
    </lineage>
</organism>
<evidence type="ECO:0000256" key="4">
    <source>
        <dbReference type="ARBA" id="ARBA00023277"/>
    </source>
</evidence>
<dbReference type="InterPro" id="IPR006439">
    <property type="entry name" value="HAD-SF_hydro_IA"/>
</dbReference>
<protein>
    <submittedName>
        <fullName evidence="5">6-phosphogluconate phosphatase</fullName>
    </submittedName>
</protein>
<keyword evidence="6" id="KW-1185">Reference proteome</keyword>
<accession>A0A559MMZ0</accession>
<comment type="caution">
    <text evidence="5">The sequence shown here is derived from an EMBL/GenBank/DDBJ whole genome shotgun (WGS) entry which is preliminary data.</text>
</comment>
<dbReference type="SFLD" id="SFLDS00003">
    <property type="entry name" value="Haloacid_Dehalogenase"/>
    <property type="match status" value="1"/>
</dbReference>
<proteinExistence type="predicted"/>
<keyword evidence="3" id="KW-0460">Magnesium</keyword>
<dbReference type="GO" id="GO:0046872">
    <property type="term" value="F:metal ion binding"/>
    <property type="evidence" value="ECO:0007669"/>
    <property type="project" value="UniProtKB-KW"/>
</dbReference>
<dbReference type="SFLD" id="SFLDG01129">
    <property type="entry name" value="C1.5:_HAD__Beta-PGM__Phosphata"/>
    <property type="match status" value="1"/>
</dbReference>
<sequence length="247" mass="27200">MAKITTILFDCDNTLVLSEHLAFEACADLVNDILASRNIRDRFTGPQLQEAFVGQSFQNMMKSLKAQYKYDFKISDAELDDFASMEDDRVIAKLKEKLTPCAGAKFELEQLVTAGSYHLSVVSGSALRRIGASMEKVGFDKYFGHNVIFSATSSLEKPTSKPDPAIYLHALKVLEKSPGECVAIEDSRSGVLAASRAGIKTIGYTGCYEGKEKVKMKMILADSGCVIIMDHWKDFRSCLAKIQSGEV</sequence>
<dbReference type="AlphaFoldDB" id="A0A559MMZ0"/>
<reference evidence="5 6" key="1">
    <citation type="submission" date="2018-05" db="EMBL/GenBank/DDBJ databases">
        <title>Genome sequencing and assembly of the regulated plant pathogen Lachnellula willkommii and related sister species for the development of diagnostic species identification markers.</title>
        <authorList>
            <person name="Giroux E."/>
            <person name="Bilodeau G."/>
        </authorList>
    </citation>
    <scope>NUCLEOTIDE SEQUENCE [LARGE SCALE GENOMIC DNA]</scope>
    <source>
        <strain evidence="5 6">CBS 172.35</strain>
    </source>
</reference>
<dbReference type="Gene3D" id="3.40.50.1000">
    <property type="entry name" value="HAD superfamily/HAD-like"/>
    <property type="match status" value="1"/>
</dbReference>
<evidence type="ECO:0000313" key="6">
    <source>
        <dbReference type="Proteomes" id="UP000315522"/>
    </source>
</evidence>
<dbReference type="InterPro" id="IPR036412">
    <property type="entry name" value="HAD-like_sf"/>
</dbReference>
<comment type="cofactor">
    <cofactor evidence="1">
        <name>Mg(2+)</name>
        <dbReference type="ChEBI" id="CHEBI:18420"/>
    </cofactor>
</comment>
<keyword evidence="2" id="KW-0479">Metal-binding</keyword>